<reference evidence="1 2" key="1">
    <citation type="submission" date="2019-05" db="EMBL/GenBank/DDBJ databases">
        <title>Another draft genome of Portunus trituberculatus and its Hox gene families provides insights of decapod evolution.</title>
        <authorList>
            <person name="Jeong J.-H."/>
            <person name="Song I."/>
            <person name="Kim S."/>
            <person name="Choi T."/>
            <person name="Kim D."/>
            <person name="Ryu S."/>
            <person name="Kim W."/>
        </authorList>
    </citation>
    <scope>NUCLEOTIDE SEQUENCE [LARGE SCALE GENOMIC DNA]</scope>
    <source>
        <tissue evidence="1">Muscle</tissue>
    </source>
</reference>
<evidence type="ECO:0000313" key="1">
    <source>
        <dbReference type="EMBL" id="MPD05700.1"/>
    </source>
</evidence>
<comment type="caution">
    <text evidence="1">The sequence shown here is derived from an EMBL/GenBank/DDBJ whole genome shotgun (WGS) entry which is preliminary data.</text>
</comment>
<name>A0A5B7KET9_PORTR</name>
<proteinExistence type="predicted"/>
<protein>
    <submittedName>
        <fullName evidence="1">Uncharacterized protein</fullName>
    </submittedName>
</protein>
<sequence length="106" mass="12099">MKELSFHIHNSNEPVKMWQRHSEKNKAYDPRRGLSTSFSLKPSVGCGRAYGHRKQMVGKIKEVRGPPLCFPQLVQVWSRLAWSGLVLSGLAARRFHKRRGTEAKGD</sequence>
<dbReference type="Proteomes" id="UP000324222">
    <property type="component" value="Unassembled WGS sequence"/>
</dbReference>
<gene>
    <name evidence="1" type="ORF">E2C01_101458</name>
</gene>
<accession>A0A5B7KET9</accession>
<keyword evidence="2" id="KW-1185">Reference proteome</keyword>
<dbReference type="EMBL" id="VSRR010147251">
    <property type="protein sequence ID" value="MPD05700.1"/>
    <property type="molecule type" value="Genomic_DNA"/>
</dbReference>
<dbReference type="AlphaFoldDB" id="A0A5B7KET9"/>
<organism evidence="1 2">
    <name type="scientific">Portunus trituberculatus</name>
    <name type="common">Swimming crab</name>
    <name type="synonym">Neptunus trituberculatus</name>
    <dbReference type="NCBI Taxonomy" id="210409"/>
    <lineage>
        <taxon>Eukaryota</taxon>
        <taxon>Metazoa</taxon>
        <taxon>Ecdysozoa</taxon>
        <taxon>Arthropoda</taxon>
        <taxon>Crustacea</taxon>
        <taxon>Multicrustacea</taxon>
        <taxon>Malacostraca</taxon>
        <taxon>Eumalacostraca</taxon>
        <taxon>Eucarida</taxon>
        <taxon>Decapoda</taxon>
        <taxon>Pleocyemata</taxon>
        <taxon>Brachyura</taxon>
        <taxon>Eubrachyura</taxon>
        <taxon>Portunoidea</taxon>
        <taxon>Portunidae</taxon>
        <taxon>Portuninae</taxon>
        <taxon>Portunus</taxon>
    </lineage>
</organism>
<evidence type="ECO:0000313" key="2">
    <source>
        <dbReference type="Proteomes" id="UP000324222"/>
    </source>
</evidence>